<dbReference type="EMBL" id="JARBHB010000008">
    <property type="protein sequence ID" value="KAJ8876453.1"/>
    <property type="molecule type" value="Genomic_DNA"/>
</dbReference>
<sequence>MFRLSRRASFWEYNQFPIAESTVPGRSICPSLHQYHHCLQVSELRRPHEGSVATAAPRVHICAAAQKQPHQLQMSPRCRPVQHGVSFAIKGVHGQPATQQQQGQLAVALPADPVQWVPPVVADALTIMGKVASLSVIDLLDLISGGHKHCYNSMIPPAPLQGIFRKKSFIPDVPCSVFR</sequence>
<gene>
    <name evidence="1" type="ORF">PR048_020898</name>
</gene>
<reference evidence="1 2" key="1">
    <citation type="submission" date="2023-02" db="EMBL/GenBank/DDBJ databases">
        <title>LHISI_Scaffold_Assembly.</title>
        <authorList>
            <person name="Stuart O.P."/>
            <person name="Cleave R."/>
            <person name="Magrath M.J.L."/>
            <person name="Mikheyev A.S."/>
        </authorList>
    </citation>
    <scope>NUCLEOTIDE SEQUENCE [LARGE SCALE GENOMIC DNA]</scope>
    <source>
        <strain evidence="1">Daus_M_001</strain>
        <tissue evidence="1">Leg muscle</tissue>
    </source>
</reference>
<protein>
    <submittedName>
        <fullName evidence="1">Uncharacterized protein</fullName>
    </submittedName>
</protein>
<accession>A0ABQ9GWP4</accession>
<keyword evidence="2" id="KW-1185">Reference proteome</keyword>
<evidence type="ECO:0000313" key="1">
    <source>
        <dbReference type="EMBL" id="KAJ8876453.1"/>
    </source>
</evidence>
<organism evidence="1 2">
    <name type="scientific">Dryococelus australis</name>
    <dbReference type="NCBI Taxonomy" id="614101"/>
    <lineage>
        <taxon>Eukaryota</taxon>
        <taxon>Metazoa</taxon>
        <taxon>Ecdysozoa</taxon>
        <taxon>Arthropoda</taxon>
        <taxon>Hexapoda</taxon>
        <taxon>Insecta</taxon>
        <taxon>Pterygota</taxon>
        <taxon>Neoptera</taxon>
        <taxon>Polyneoptera</taxon>
        <taxon>Phasmatodea</taxon>
        <taxon>Verophasmatodea</taxon>
        <taxon>Anareolatae</taxon>
        <taxon>Phasmatidae</taxon>
        <taxon>Eurycanthinae</taxon>
        <taxon>Dryococelus</taxon>
    </lineage>
</organism>
<evidence type="ECO:0000313" key="2">
    <source>
        <dbReference type="Proteomes" id="UP001159363"/>
    </source>
</evidence>
<proteinExistence type="predicted"/>
<comment type="caution">
    <text evidence="1">The sequence shown here is derived from an EMBL/GenBank/DDBJ whole genome shotgun (WGS) entry which is preliminary data.</text>
</comment>
<name>A0ABQ9GWP4_9NEOP</name>
<dbReference type="Proteomes" id="UP001159363">
    <property type="component" value="Chromosome 7"/>
</dbReference>